<keyword evidence="1" id="KW-1133">Transmembrane helix</keyword>
<organism evidence="2">
    <name type="scientific">Rhizophora mucronata</name>
    <name type="common">Asiatic mangrove</name>
    <dbReference type="NCBI Taxonomy" id="61149"/>
    <lineage>
        <taxon>Eukaryota</taxon>
        <taxon>Viridiplantae</taxon>
        <taxon>Streptophyta</taxon>
        <taxon>Embryophyta</taxon>
        <taxon>Tracheophyta</taxon>
        <taxon>Spermatophyta</taxon>
        <taxon>Magnoliopsida</taxon>
        <taxon>eudicotyledons</taxon>
        <taxon>Gunneridae</taxon>
        <taxon>Pentapetalae</taxon>
        <taxon>rosids</taxon>
        <taxon>fabids</taxon>
        <taxon>Malpighiales</taxon>
        <taxon>Rhizophoraceae</taxon>
        <taxon>Rhizophora</taxon>
    </lineage>
</organism>
<keyword evidence="1" id="KW-0812">Transmembrane</keyword>
<name>A0A2P2JPM1_RHIMU</name>
<reference evidence="2" key="1">
    <citation type="submission" date="2018-02" db="EMBL/GenBank/DDBJ databases">
        <title>Rhizophora mucronata_Transcriptome.</title>
        <authorList>
            <person name="Meera S.P."/>
            <person name="Sreeshan A."/>
            <person name="Augustine A."/>
        </authorList>
    </citation>
    <scope>NUCLEOTIDE SEQUENCE</scope>
    <source>
        <tissue evidence="2">Leaf</tissue>
    </source>
</reference>
<evidence type="ECO:0000256" key="1">
    <source>
        <dbReference type="SAM" id="Phobius"/>
    </source>
</evidence>
<protein>
    <submittedName>
        <fullName evidence="2">Uncharacterized protein</fullName>
    </submittedName>
</protein>
<keyword evidence="1" id="KW-0472">Membrane</keyword>
<dbReference type="AlphaFoldDB" id="A0A2P2JPM1"/>
<dbReference type="EMBL" id="GGEC01014930">
    <property type="protein sequence ID" value="MBW95413.1"/>
    <property type="molecule type" value="Transcribed_RNA"/>
</dbReference>
<proteinExistence type="predicted"/>
<evidence type="ECO:0000313" key="2">
    <source>
        <dbReference type="EMBL" id="MBW95413.1"/>
    </source>
</evidence>
<feature type="transmembrane region" description="Helical" evidence="1">
    <location>
        <begin position="27"/>
        <end position="48"/>
    </location>
</feature>
<accession>A0A2P2JPM1</accession>
<sequence>MEEVRPIIYLVFPWGAFYSGLLVSFDILYFFCWECILFSNFLYFSAVFGGQERMRKN</sequence>